<organism evidence="2 3">
    <name type="scientific">Dreissena polymorpha</name>
    <name type="common">Zebra mussel</name>
    <name type="synonym">Mytilus polymorpha</name>
    <dbReference type="NCBI Taxonomy" id="45954"/>
    <lineage>
        <taxon>Eukaryota</taxon>
        <taxon>Metazoa</taxon>
        <taxon>Spiralia</taxon>
        <taxon>Lophotrochozoa</taxon>
        <taxon>Mollusca</taxon>
        <taxon>Bivalvia</taxon>
        <taxon>Autobranchia</taxon>
        <taxon>Heteroconchia</taxon>
        <taxon>Euheterodonta</taxon>
        <taxon>Imparidentia</taxon>
        <taxon>Neoheterodontei</taxon>
        <taxon>Myida</taxon>
        <taxon>Dreissenoidea</taxon>
        <taxon>Dreissenidae</taxon>
        <taxon>Dreissena</taxon>
    </lineage>
</organism>
<keyword evidence="3" id="KW-1185">Reference proteome</keyword>
<reference evidence="2" key="2">
    <citation type="submission" date="2020-11" db="EMBL/GenBank/DDBJ databases">
        <authorList>
            <person name="McCartney M.A."/>
            <person name="Auch B."/>
            <person name="Kono T."/>
            <person name="Mallez S."/>
            <person name="Becker A."/>
            <person name="Gohl D.M."/>
            <person name="Silverstein K.A.T."/>
            <person name="Koren S."/>
            <person name="Bechman K.B."/>
            <person name="Herman A."/>
            <person name="Abrahante J.E."/>
            <person name="Garbe J."/>
        </authorList>
    </citation>
    <scope>NUCLEOTIDE SEQUENCE</scope>
    <source>
        <strain evidence="2">Duluth1</strain>
        <tissue evidence="2">Whole animal</tissue>
    </source>
</reference>
<evidence type="ECO:0000256" key="1">
    <source>
        <dbReference type="SAM" id="MobiDB-lite"/>
    </source>
</evidence>
<feature type="compositionally biased region" description="Polar residues" evidence="1">
    <location>
        <begin position="1"/>
        <end position="19"/>
    </location>
</feature>
<name>A0A9D3YK57_DREPO</name>
<accession>A0A9D3YK57</accession>
<dbReference type="EMBL" id="JAIWYP010000015">
    <property type="protein sequence ID" value="KAH3700355.1"/>
    <property type="molecule type" value="Genomic_DNA"/>
</dbReference>
<protein>
    <submittedName>
        <fullName evidence="2">Uncharacterized protein</fullName>
    </submittedName>
</protein>
<comment type="caution">
    <text evidence="2">The sequence shown here is derived from an EMBL/GenBank/DDBJ whole genome shotgun (WGS) entry which is preliminary data.</text>
</comment>
<gene>
    <name evidence="2" type="ORF">DPMN_075331</name>
</gene>
<sequence>MSHLNPYTANVTTKPTSTSDKADLEIEQFNEEVERVIDMVSKTTSSSLKTTGLPRLN</sequence>
<proteinExistence type="predicted"/>
<evidence type="ECO:0000313" key="2">
    <source>
        <dbReference type="EMBL" id="KAH3700355.1"/>
    </source>
</evidence>
<reference evidence="2" key="1">
    <citation type="journal article" date="2019" name="bioRxiv">
        <title>The Genome of the Zebra Mussel, Dreissena polymorpha: A Resource for Invasive Species Research.</title>
        <authorList>
            <person name="McCartney M.A."/>
            <person name="Auch B."/>
            <person name="Kono T."/>
            <person name="Mallez S."/>
            <person name="Zhang Y."/>
            <person name="Obille A."/>
            <person name="Becker A."/>
            <person name="Abrahante J.E."/>
            <person name="Garbe J."/>
            <person name="Badalamenti J.P."/>
            <person name="Herman A."/>
            <person name="Mangelson H."/>
            <person name="Liachko I."/>
            <person name="Sullivan S."/>
            <person name="Sone E.D."/>
            <person name="Koren S."/>
            <person name="Silverstein K.A.T."/>
            <person name="Beckman K.B."/>
            <person name="Gohl D.M."/>
        </authorList>
    </citation>
    <scope>NUCLEOTIDE SEQUENCE</scope>
    <source>
        <strain evidence="2">Duluth1</strain>
        <tissue evidence="2">Whole animal</tissue>
    </source>
</reference>
<dbReference type="AlphaFoldDB" id="A0A9D3YK57"/>
<feature type="region of interest" description="Disordered" evidence="1">
    <location>
        <begin position="1"/>
        <end position="22"/>
    </location>
</feature>
<evidence type="ECO:0000313" key="3">
    <source>
        <dbReference type="Proteomes" id="UP000828390"/>
    </source>
</evidence>
<dbReference type="Proteomes" id="UP000828390">
    <property type="component" value="Unassembled WGS sequence"/>
</dbReference>